<dbReference type="SUPFAM" id="SSF75516">
    <property type="entry name" value="Pheromone-binding domain of LuxR-like quorum-sensing transcription factors"/>
    <property type="match status" value="1"/>
</dbReference>
<evidence type="ECO:0000256" key="1">
    <source>
        <dbReference type="ARBA" id="ARBA00023015"/>
    </source>
</evidence>
<dbReference type="GO" id="GO:0006355">
    <property type="term" value="P:regulation of DNA-templated transcription"/>
    <property type="evidence" value="ECO:0007669"/>
    <property type="project" value="InterPro"/>
</dbReference>
<keyword evidence="1" id="KW-0805">Transcription regulation</keyword>
<dbReference type="SMART" id="SM00421">
    <property type="entry name" value="HTH_LUXR"/>
    <property type="match status" value="1"/>
</dbReference>
<reference evidence="6 7" key="1">
    <citation type="submission" date="2017-12" db="EMBL/GenBank/DDBJ databases">
        <authorList>
            <person name="Hurst M.R.H."/>
        </authorList>
    </citation>
    <scope>NUCLEOTIDE SEQUENCE [LARGE SCALE GENOMIC DNA]</scope>
    <source>
        <strain evidence="6 7">SY-3-19</strain>
    </source>
</reference>
<dbReference type="PANTHER" id="PTHR44688">
    <property type="entry name" value="DNA-BINDING TRANSCRIPTIONAL ACTIVATOR DEVR_DOSR"/>
    <property type="match status" value="1"/>
</dbReference>
<dbReference type="Pfam" id="PF03472">
    <property type="entry name" value="Autoind_bind"/>
    <property type="match status" value="1"/>
</dbReference>
<proteinExistence type="predicted"/>
<sequence>MPDYGKMQSRRKPRRKTGFAQDRDTDFRCAGGFSPGKLAGPPPHDQERPKSVETGVIERGALQSQTEHIQGDQALRDHIDAFIRDTLAINDTGALTRYFVDFVAPFGFDLVAYHYLAEGFKRVSREKGFRISRFPEGYISHYLSTNSFDFDPLMEEARKRGVPFFWSEVEASPELSEKEREFFAAGRRFGVRDGVAIPVFARPGDIAYFGLGSTATDPDFSKAEMLELQAICQQMHLRYNELTERAQTPKLSKRETQVLELIAQGKSNALMGKALGVSPNTIDTLVRRCFEKLGVSSRVEAALAAVAMGLILP</sequence>
<dbReference type="EMBL" id="PJCH01000005">
    <property type="protein sequence ID" value="PQA88482.1"/>
    <property type="molecule type" value="Genomic_DNA"/>
</dbReference>
<dbReference type="Gene3D" id="3.30.450.80">
    <property type="entry name" value="Transcription factor LuxR-like, autoinducer-binding domain"/>
    <property type="match status" value="1"/>
</dbReference>
<feature type="domain" description="HTH luxR-type" evidence="5">
    <location>
        <begin position="244"/>
        <end position="309"/>
    </location>
</feature>
<dbReference type="InterPro" id="IPR005143">
    <property type="entry name" value="TF_LuxR_autoind-bd_dom"/>
</dbReference>
<dbReference type="Gene3D" id="1.10.10.10">
    <property type="entry name" value="Winged helix-like DNA-binding domain superfamily/Winged helix DNA-binding domain"/>
    <property type="match status" value="1"/>
</dbReference>
<dbReference type="PROSITE" id="PS50043">
    <property type="entry name" value="HTH_LUXR_2"/>
    <property type="match status" value="1"/>
</dbReference>
<dbReference type="AlphaFoldDB" id="A0A2S7K7M0"/>
<dbReference type="SUPFAM" id="SSF46894">
    <property type="entry name" value="C-terminal effector domain of the bipartite response regulators"/>
    <property type="match status" value="1"/>
</dbReference>
<dbReference type="Pfam" id="PF00196">
    <property type="entry name" value="GerE"/>
    <property type="match status" value="1"/>
</dbReference>
<protein>
    <recommendedName>
        <fullName evidence="5">HTH luxR-type domain-containing protein</fullName>
    </recommendedName>
</protein>
<dbReference type="Proteomes" id="UP000239504">
    <property type="component" value="Unassembled WGS sequence"/>
</dbReference>
<evidence type="ECO:0000256" key="3">
    <source>
        <dbReference type="ARBA" id="ARBA00023163"/>
    </source>
</evidence>
<dbReference type="InterPro" id="IPR036388">
    <property type="entry name" value="WH-like_DNA-bd_sf"/>
</dbReference>
<dbReference type="InterPro" id="IPR036693">
    <property type="entry name" value="TF_LuxR_autoind-bd_dom_sf"/>
</dbReference>
<organism evidence="6 7">
    <name type="scientific">Hyphococcus luteus</name>
    <dbReference type="NCBI Taxonomy" id="2058213"/>
    <lineage>
        <taxon>Bacteria</taxon>
        <taxon>Pseudomonadati</taxon>
        <taxon>Pseudomonadota</taxon>
        <taxon>Alphaproteobacteria</taxon>
        <taxon>Parvularculales</taxon>
        <taxon>Parvularculaceae</taxon>
        <taxon>Hyphococcus</taxon>
    </lineage>
</organism>
<dbReference type="InterPro" id="IPR000792">
    <property type="entry name" value="Tscrpt_reg_LuxR_C"/>
</dbReference>
<comment type="caution">
    <text evidence="6">The sequence shown here is derived from an EMBL/GenBank/DDBJ whole genome shotgun (WGS) entry which is preliminary data.</text>
</comment>
<keyword evidence="2" id="KW-0238">DNA-binding</keyword>
<feature type="compositionally biased region" description="Basic residues" evidence="4">
    <location>
        <begin position="8"/>
        <end position="17"/>
    </location>
</feature>
<keyword evidence="7" id="KW-1185">Reference proteome</keyword>
<gene>
    <name evidence="6" type="ORF">CW354_09345</name>
</gene>
<dbReference type="PRINTS" id="PR00038">
    <property type="entry name" value="HTHLUXR"/>
</dbReference>
<evidence type="ECO:0000313" key="7">
    <source>
        <dbReference type="Proteomes" id="UP000239504"/>
    </source>
</evidence>
<evidence type="ECO:0000256" key="2">
    <source>
        <dbReference type="ARBA" id="ARBA00023125"/>
    </source>
</evidence>
<evidence type="ECO:0000259" key="5">
    <source>
        <dbReference type="PROSITE" id="PS50043"/>
    </source>
</evidence>
<evidence type="ECO:0000256" key="4">
    <source>
        <dbReference type="SAM" id="MobiDB-lite"/>
    </source>
</evidence>
<name>A0A2S7K7M0_9PROT</name>
<dbReference type="InterPro" id="IPR016032">
    <property type="entry name" value="Sig_transdc_resp-reg_C-effctor"/>
</dbReference>
<feature type="region of interest" description="Disordered" evidence="4">
    <location>
        <begin position="1"/>
        <end position="52"/>
    </location>
</feature>
<dbReference type="OrthoDB" id="9803630at2"/>
<dbReference type="GO" id="GO:0003677">
    <property type="term" value="F:DNA binding"/>
    <property type="evidence" value="ECO:0007669"/>
    <property type="project" value="UniProtKB-KW"/>
</dbReference>
<dbReference type="CDD" id="cd06170">
    <property type="entry name" value="LuxR_C_like"/>
    <property type="match status" value="1"/>
</dbReference>
<dbReference type="PANTHER" id="PTHR44688:SF16">
    <property type="entry name" value="DNA-BINDING TRANSCRIPTIONAL ACTIVATOR DEVR_DOSR"/>
    <property type="match status" value="1"/>
</dbReference>
<accession>A0A2S7K7M0</accession>
<evidence type="ECO:0000313" key="6">
    <source>
        <dbReference type="EMBL" id="PQA88482.1"/>
    </source>
</evidence>
<keyword evidence="3" id="KW-0804">Transcription</keyword>